<dbReference type="EMBL" id="ML145092">
    <property type="protein sequence ID" value="TBU62701.1"/>
    <property type="molecule type" value="Genomic_DNA"/>
</dbReference>
<evidence type="ECO:0000313" key="3">
    <source>
        <dbReference type="Proteomes" id="UP000292082"/>
    </source>
</evidence>
<evidence type="ECO:0000256" key="1">
    <source>
        <dbReference type="SAM" id="SignalP"/>
    </source>
</evidence>
<proteinExistence type="predicted"/>
<sequence>MVTASTLVAHLHWILSVQGHSILPMLSGSSPQRPLYMKRRMFRIAIVMRSKRLASGMQYLDMNVSSLVVVQSGSMLYRVGAVKSPRCLQSSAPMAHTSLPLLYLKANRCNCLGLNNQTRAVLCMVANL</sequence>
<reference evidence="2 3" key="1">
    <citation type="submission" date="2019-01" db="EMBL/GenBank/DDBJ databases">
        <title>Draft genome sequences of three monokaryotic isolates of the white-rot basidiomycete fungus Dichomitus squalens.</title>
        <authorList>
            <consortium name="DOE Joint Genome Institute"/>
            <person name="Lopez S.C."/>
            <person name="Andreopoulos B."/>
            <person name="Pangilinan J."/>
            <person name="Lipzen A."/>
            <person name="Riley R."/>
            <person name="Ahrendt S."/>
            <person name="Ng V."/>
            <person name="Barry K."/>
            <person name="Daum C."/>
            <person name="Grigoriev I.V."/>
            <person name="Hilden K.S."/>
            <person name="Makela M.R."/>
            <person name="de Vries R.P."/>
        </authorList>
    </citation>
    <scope>NUCLEOTIDE SEQUENCE [LARGE SCALE GENOMIC DNA]</scope>
    <source>
        <strain evidence="2 3">CBS 464.89</strain>
    </source>
</reference>
<accession>A0A4Q9Q6W2</accession>
<name>A0A4Q9Q6W2_9APHY</name>
<dbReference type="AlphaFoldDB" id="A0A4Q9Q6W2"/>
<dbReference type="Proteomes" id="UP000292082">
    <property type="component" value="Unassembled WGS sequence"/>
</dbReference>
<keyword evidence="1" id="KW-0732">Signal</keyword>
<gene>
    <name evidence="2" type="ORF">BD310DRAFT_698990</name>
</gene>
<feature type="signal peptide" evidence="1">
    <location>
        <begin position="1"/>
        <end position="19"/>
    </location>
</feature>
<organism evidence="2 3">
    <name type="scientific">Dichomitus squalens</name>
    <dbReference type="NCBI Taxonomy" id="114155"/>
    <lineage>
        <taxon>Eukaryota</taxon>
        <taxon>Fungi</taxon>
        <taxon>Dikarya</taxon>
        <taxon>Basidiomycota</taxon>
        <taxon>Agaricomycotina</taxon>
        <taxon>Agaricomycetes</taxon>
        <taxon>Polyporales</taxon>
        <taxon>Polyporaceae</taxon>
        <taxon>Dichomitus</taxon>
    </lineage>
</organism>
<keyword evidence="3" id="KW-1185">Reference proteome</keyword>
<protein>
    <submittedName>
        <fullName evidence="2">Uncharacterized protein</fullName>
    </submittedName>
</protein>
<feature type="chain" id="PRO_5020703719" evidence="1">
    <location>
        <begin position="20"/>
        <end position="128"/>
    </location>
</feature>
<evidence type="ECO:0000313" key="2">
    <source>
        <dbReference type="EMBL" id="TBU62701.1"/>
    </source>
</evidence>